<evidence type="ECO:0000313" key="1">
    <source>
        <dbReference type="EMBL" id="AKL98283.1"/>
    </source>
</evidence>
<evidence type="ECO:0000313" key="2">
    <source>
        <dbReference type="Proteomes" id="UP000035337"/>
    </source>
</evidence>
<proteinExistence type="predicted"/>
<dbReference type="KEGG" id="epo:Epro_0904"/>
<organism evidence="1 2">
    <name type="scientific">Endomicrobium proavitum</name>
    <dbReference type="NCBI Taxonomy" id="1408281"/>
    <lineage>
        <taxon>Bacteria</taxon>
        <taxon>Pseudomonadati</taxon>
        <taxon>Elusimicrobiota</taxon>
        <taxon>Endomicrobiia</taxon>
        <taxon>Endomicrobiales</taxon>
        <taxon>Endomicrobiaceae</taxon>
        <taxon>Endomicrobium</taxon>
    </lineage>
</organism>
<protein>
    <submittedName>
        <fullName evidence="1">Uncharacterized protein</fullName>
    </submittedName>
</protein>
<dbReference type="RefSeq" id="WP_052570835.1">
    <property type="nucleotide sequence ID" value="NZ_CP009498.1"/>
</dbReference>
<keyword evidence="2" id="KW-1185">Reference proteome</keyword>
<reference evidence="1 2" key="1">
    <citation type="submission" date="2014-09" db="EMBL/GenBank/DDBJ databases">
        <title>Complete genome sequence of Endomicrobium proavitum.</title>
        <authorList>
            <person name="Zheng H."/>
        </authorList>
    </citation>
    <scope>NUCLEOTIDE SEQUENCE [LARGE SCALE GENOMIC DNA]</scope>
    <source>
        <strain evidence="1 2">Rsa215</strain>
    </source>
</reference>
<sequence>MENFLPIRFKHNFLKLENQSSAQLILAKEINFKNDKDFVFVNYDAAYLTDDCSIKFHDLPDGKYLLLLFVGYDNILFTTLRKNNKENREKYAKNVGRYFEIIIEE</sequence>
<gene>
    <name evidence="1" type="ORF">Epro_0904</name>
</gene>
<name>A0A0G3WIY5_9BACT</name>
<dbReference type="EMBL" id="CP009498">
    <property type="protein sequence ID" value="AKL98283.1"/>
    <property type="molecule type" value="Genomic_DNA"/>
</dbReference>
<dbReference type="STRING" id="1408281.Epro_0904"/>
<accession>A0A0G3WIY5</accession>
<dbReference type="AlphaFoldDB" id="A0A0G3WIY5"/>
<dbReference type="Proteomes" id="UP000035337">
    <property type="component" value="Chromosome"/>
</dbReference>